<dbReference type="EMBL" id="JAINUG010000054">
    <property type="protein sequence ID" value="KAJ8404385.1"/>
    <property type="molecule type" value="Genomic_DNA"/>
</dbReference>
<keyword evidence="3" id="KW-1185">Reference proteome</keyword>
<reference evidence="2" key="1">
    <citation type="journal article" date="2023" name="Science">
        <title>Genome structures resolve the early diversification of teleost fishes.</title>
        <authorList>
            <person name="Parey E."/>
            <person name="Louis A."/>
            <person name="Montfort J."/>
            <person name="Bouchez O."/>
            <person name="Roques C."/>
            <person name="Iampietro C."/>
            <person name="Lluch J."/>
            <person name="Castinel A."/>
            <person name="Donnadieu C."/>
            <person name="Desvignes T."/>
            <person name="Floi Bucao C."/>
            <person name="Jouanno E."/>
            <person name="Wen M."/>
            <person name="Mejri S."/>
            <person name="Dirks R."/>
            <person name="Jansen H."/>
            <person name="Henkel C."/>
            <person name="Chen W.J."/>
            <person name="Zahm M."/>
            <person name="Cabau C."/>
            <person name="Klopp C."/>
            <person name="Thompson A.W."/>
            <person name="Robinson-Rechavi M."/>
            <person name="Braasch I."/>
            <person name="Lecointre G."/>
            <person name="Bobe J."/>
            <person name="Postlethwait J.H."/>
            <person name="Berthelot C."/>
            <person name="Roest Crollius H."/>
            <person name="Guiguen Y."/>
        </authorList>
    </citation>
    <scope>NUCLEOTIDE SEQUENCE</scope>
    <source>
        <strain evidence="2">NC1722</strain>
    </source>
</reference>
<evidence type="ECO:0000313" key="3">
    <source>
        <dbReference type="Proteomes" id="UP001221898"/>
    </source>
</evidence>
<feature type="region of interest" description="Disordered" evidence="1">
    <location>
        <begin position="1"/>
        <end position="23"/>
    </location>
</feature>
<comment type="caution">
    <text evidence="2">The sequence shown here is derived from an EMBL/GenBank/DDBJ whole genome shotgun (WGS) entry which is preliminary data.</text>
</comment>
<sequence length="95" mass="9801">MTRAVTSARQRCDPGHESIHCGQGPTSGLARALAAVSHRRAVSGAVDGTVFYIDSPAILEVAKSTCPPPAAGCAVASEPHYNAGAAKLDKRDLFL</sequence>
<proteinExistence type="predicted"/>
<protein>
    <submittedName>
        <fullName evidence="2">Uncharacterized protein</fullName>
    </submittedName>
</protein>
<feature type="compositionally biased region" description="Basic and acidic residues" evidence="1">
    <location>
        <begin position="10"/>
        <end position="19"/>
    </location>
</feature>
<evidence type="ECO:0000256" key="1">
    <source>
        <dbReference type="SAM" id="MobiDB-lite"/>
    </source>
</evidence>
<dbReference type="AlphaFoldDB" id="A0AAD7WPM8"/>
<dbReference type="Proteomes" id="UP001221898">
    <property type="component" value="Unassembled WGS sequence"/>
</dbReference>
<organism evidence="2 3">
    <name type="scientific">Aldrovandia affinis</name>
    <dbReference type="NCBI Taxonomy" id="143900"/>
    <lineage>
        <taxon>Eukaryota</taxon>
        <taxon>Metazoa</taxon>
        <taxon>Chordata</taxon>
        <taxon>Craniata</taxon>
        <taxon>Vertebrata</taxon>
        <taxon>Euteleostomi</taxon>
        <taxon>Actinopterygii</taxon>
        <taxon>Neopterygii</taxon>
        <taxon>Teleostei</taxon>
        <taxon>Notacanthiformes</taxon>
        <taxon>Halosauridae</taxon>
        <taxon>Aldrovandia</taxon>
    </lineage>
</organism>
<accession>A0AAD7WPM8</accession>
<gene>
    <name evidence="2" type="ORF">AAFF_G00341580</name>
</gene>
<evidence type="ECO:0000313" key="2">
    <source>
        <dbReference type="EMBL" id="KAJ8404385.1"/>
    </source>
</evidence>
<name>A0AAD7WPM8_9TELE</name>